<accession>A0A5J6MFI7</accession>
<evidence type="ECO:0000259" key="1">
    <source>
        <dbReference type="Pfam" id="PF06568"/>
    </source>
</evidence>
<name>A0A5J6MFI7_9PROT</name>
<feature type="domain" description="YjiS-like" evidence="1">
    <location>
        <begin position="155"/>
        <end position="189"/>
    </location>
</feature>
<feature type="domain" description="YjiS-like" evidence="1">
    <location>
        <begin position="102"/>
        <end position="133"/>
    </location>
</feature>
<dbReference type="Pfam" id="PF06568">
    <property type="entry name" value="YjiS-like"/>
    <property type="match status" value="3"/>
</dbReference>
<dbReference type="KEGG" id="htq:FRZ44_11140"/>
<sequence length="215" mass="23696">MDMELATDSRATMPASVASVDGFARIAAFGRSLVTRWRHAARKHQVLQELGVLNERMLADVGLTRGDSERVAELTAQAYAPIDGTLFQEIQSLVQDLVVRPVARLARRRRAYHNLMALDDRMLRDIGLTRDEIPAVAKTLTGDAPAWSNDAEEVSTIRVWNRYRAAAKELGQLDNHMLADIGIARGDIDWVAEELAIRSVRPAANANDSSAPRAA</sequence>
<dbReference type="AlphaFoldDB" id="A0A5J6MFI7"/>
<organism evidence="2 3">
    <name type="scientific">Hypericibacter terrae</name>
    <dbReference type="NCBI Taxonomy" id="2602015"/>
    <lineage>
        <taxon>Bacteria</taxon>
        <taxon>Pseudomonadati</taxon>
        <taxon>Pseudomonadota</taxon>
        <taxon>Alphaproteobacteria</taxon>
        <taxon>Rhodospirillales</taxon>
        <taxon>Dongiaceae</taxon>
        <taxon>Hypericibacter</taxon>
    </lineage>
</organism>
<evidence type="ECO:0000313" key="2">
    <source>
        <dbReference type="EMBL" id="QEX15827.1"/>
    </source>
</evidence>
<reference evidence="2 3" key="1">
    <citation type="submission" date="2019-08" db="EMBL/GenBank/DDBJ databases">
        <title>Hyperibacter terrae gen. nov., sp. nov. and Hyperibacter viscosus sp. nov., two new members in the family Rhodospirillaceae isolated from the rhizosphere of Hypericum perforatum.</title>
        <authorList>
            <person name="Noviana Z."/>
        </authorList>
    </citation>
    <scope>NUCLEOTIDE SEQUENCE [LARGE SCALE GENOMIC DNA]</scope>
    <source>
        <strain evidence="2 3">R5913</strain>
    </source>
</reference>
<dbReference type="Proteomes" id="UP000326202">
    <property type="component" value="Chromosome"/>
</dbReference>
<feature type="domain" description="YjiS-like" evidence="1">
    <location>
        <begin position="32"/>
        <end position="67"/>
    </location>
</feature>
<gene>
    <name evidence="2" type="ORF">FRZ44_11140</name>
</gene>
<dbReference type="InterPro" id="IPR009506">
    <property type="entry name" value="YjiS-like"/>
</dbReference>
<keyword evidence="3" id="KW-1185">Reference proteome</keyword>
<dbReference type="EMBL" id="CP042906">
    <property type="protein sequence ID" value="QEX15827.1"/>
    <property type="molecule type" value="Genomic_DNA"/>
</dbReference>
<proteinExistence type="predicted"/>
<evidence type="ECO:0000313" key="3">
    <source>
        <dbReference type="Proteomes" id="UP000326202"/>
    </source>
</evidence>
<protein>
    <recommendedName>
        <fullName evidence="1">YjiS-like domain-containing protein</fullName>
    </recommendedName>
</protein>